<dbReference type="Pfam" id="PF01979">
    <property type="entry name" value="Amidohydro_1"/>
    <property type="match status" value="1"/>
</dbReference>
<evidence type="ECO:0000313" key="4">
    <source>
        <dbReference type="Proteomes" id="UP000030669"/>
    </source>
</evidence>
<sequence length="1218" mass="138336">MEPQTSILLRLPREILENIGCEVAVAAPLGRVSNPLLFTCRFLYETFSIDSPQSSTLYARIFRAKFDASAIARRYGPRALRSSNLAWQLREYCETLDFFERHRNIYAHDLHRHFMNAFLMMVESDGKNWVQLERVGLAGFVDDFVRNRLWSTADALNAGWPEETTLNSLALWLVWFTTTKERLLAESEQDRANMIAMVMPYVELAFRYPAFHAPDNHYYFPLPEEYHNNFPASVRTAHGRWPLYRNASAIKNVVRHFGREFTVSTPLISQAAKLIYFSRREVRPIMIPQHLPVNRDHALALGHLFGPTQEDVREFNAYPQAKLLPVQRWDWEDDLSEEQLELDRRGVWNRDLKTLSARWDNDWVRWTHCYDLLREPEFKGVVYTYGMLTGLWQGRLLVASEPTYMALVTTAQRPPTFLQNDPFITGRPIYMRLHEHHCIDPQDPVPVGGADDDFDDGITNGWFPPTRQYREHHGKLTWVTADNRHYTYETFVEGRSNSHNEGTCRICVHHAAIEEEEGIERARAVSASLNSSSDGTASPPPNSPHTHEDFEEDFIEAGLGRGEDDDDDDYVYNECSGITDIIFTGNTEDRHGRAWDYYRYYGRIRAWDGLIALVRVRVDPEGHDDPREGKLIIRGYVVAGQNFVGTWRSWAPDVNSFPLEGPIVLSKRSLTRILHSHTLLGFVRAIRINTTKFLKDGDEMDEHARRILAGRVFDPYTLGFHKNQIITVSEDSGLIVDVRPFKEHQWEAHLSHDTSVIDLRGQTVLPGFVDTHVHCKNPTISLALGRVSKWTYFHCAVFLHPYAETSWDDQLTKESLAERTVRATQHARRTLLAGYTAVRDLGTEGAQDADLGLRKCISGPIPLTPGPRYFCVTRAIVPTGAYGPKGTVYPNKEGIDGITGAEVADGKDECRRAVRRQIGAGADQIKIYASKTMINNLGLVACRDYRVRSRTIQVSTKRGGASMSTFTLDELKELISTASLYDVKVAAHATERETIRRLQRLGVHSVEHGFNILGDDCSTDDEAQLDEIMRDVLGKNVDLQCTADPHHWIPMIWTPTLSVIYVLQPKTFEQSDAARAFKAALRVNYDHISCGGDTGVFPHGDNSLEMKLMVRLGADWRKVLSWGTLGGWKCLRSMAWEGPKGEQRLKAVEDGTEVADPRVVGDNEVPFGALRKGWAADIIATSGSLEENFEDAVSKDRITFVMKGGRVFKERGMEVSWP</sequence>
<dbReference type="AlphaFoldDB" id="S7QLG9"/>
<evidence type="ECO:0000259" key="2">
    <source>
        <dbReference type="Pfam" id="PF01979"/>
    </source>
</evidence>
<proteinExistence type="predicted"/>
<feature type="domain" description="Amidohydrolase-related" evidence="2">
    <location>
        <begin position="763"/>
        <end position="1011"/>
    </location>
</feature>
<dbReference type="HOGENOM" id="CLU_002679_0_0_1"/>
<evidence type="ECO:0000256" key="1">
    <source>
        <dbReference type="SAM" id="MobiDB-lite"/>
    </source>
</evidence>
<dbReference type="Proteomes" id="UP000030669">
    <property type="component" value="Unassembled WGS sequence"/>
</dbReference>
<dbReference type="GeneID" id="19309219"/>
<dbReference type="Gene3D" id="3.20.20.140">
    <property type="entry name" value="Metal-dependent hydrolases"/>
    <property type="match status" value="1"/>
</dbReference>
<dbReference type="SUPFAM" id="SSF51338">
    <property type="entry name" value="Composite domain of metallo-dependent hydrolases"/>
    <property type="match status" value="2"/>
</dbReference>
<feature type="compositionally biased region" description="Polar residues" evidence="1">
    <location>
        <begin position="527"/>
        <end position="536"/>
    </location>
</feature>
<gene>
    <name evidence="3" type="ORF">GLOTRDRAFT_89788</name>
</gene>
<dbReference type="OrthoDB" id="5595695at2759"/>
<protein>
    <recommendedName>
        <fullName evidence="2">Amidohydrolase-related domain-containing protein</fullName>
    </recommendedName>
</protein>
<evidence type="ECO:0000313" key="3">
    <source>
        <dbReference type="EMBL" id="EPQ60208.1"/>
    </source>
</evidence>
<dbReference type="InterPro" id="IPR051781">
    <property type="entry name" value="Metallo-dep_Hydrolase"/>
</dbReference>
<dbReference type="PANTHER" id="PTHR43135">
    <property type="entry name" value="ALPHA-D-RIBOSE 1-METHYLPHOSPHONATE 5-TRIPHOSPHATE DIPHOSPHATASE"/>
    <property type="match status" value="1"/>
</dbReference>
<dbReference type="InterPro" id="IPR011059">
    <property type="entry name" value="Metal-dep_hydrolase_composite"/>
</dbReference>
<feature type="region of interest" description="Disordered" evidence="1">
    <location>
        <begin position="524"/>
        <end position="548"/>
    </location>
</feature>
<dbReference type="InterPro" id="IPR032466">
    <property type="entry name" value="Metal_Hydrolase"/>
</dbReference>
<dbReference type="InterPro" id="IPR006680">
    <property type="entry name" value="Amidohydro-rel"/>
</dbReference>
<dbReference type="SUPFAM" id="SSF51556">
    <property type="entry name" value="Metallo-dependent hydrolases"/>
    <property type="match status" value="1"/>
</dbReference>
<reference evidence="3 4" key="1">
    <citation type="journal article" date="2012" name="Science">
        <title>The Paleozoic origin of enzymatic lignin decomposition reconstructed from 31 fungal genomes.</title>
        <authorList>
            <person name="Floudas D."/>
            <person name="Binder M."/>
            <person name="Riley R."/>
            <person name="Barry K."/>
            <person name="Blanchette R.A."/>
            <person name="Henrissat B."/>
            <person name="Martinez A.T."/>
            <person name="Otillar R."/>
            <person name="Spatafora J.W."/>
            <person name="Yadav J.S."/>
            <person name="Aerts A."/>
            <person name="Benoit I."/>
            <person name="Boyd A."/>
            <person name="Carlson A."/>
            <person name="Copeland A."/>
            <person name="Coutinho P.M."/>
            <person name="de Vries R.P."/>
            <person name="Ferreira P."/>
            <person name="Findley K."/>
            <person name="Foster B."/>
            <person name="Gaskell J."/>
            <person name="Glotzer D."/>
            <person name="Gorecki P."/>
            <person name="Heitman J."/>
            <person name="Hesse C."/>
            <person name="Hori C."/>
            <person name="Igarashi K."/>
            <person name="Jurgens J.A."/>
            <person name="Kallen N."/>
            <person name="Kersten P."/>
            <person name="Kohler A."/>
            <person name="Kuees U."/>
            <person name="Kumar T.K.A."/>
            <person name="Kuo A."/>
            <person name="LaButti K."/>
            <person name="Larrondo L.F."/>
            <person name="Lindquist E."/>
            <person name="Ling A."/>
            <person name="Lombard V."/>
            <person name="Lucas S."/>
            <person name="Lundell T."/>
            <person name="Martin R."/>
            <person name="McLaughlin D.J."/>
            <person name="Morgenstern I."/>
            <person name="Morin E."/>
            <person name="Murat C."/>
            <person name="Nagy L.G."/>
            <person name="Nolan M."/>
            <person name="Ohm R.A."/>
            <person name="Patyshakuliyeva A."/>
            <person name="Rokas A."/>
            <person name="Ruiz-Duenas F.J."/>
            <person name="Sabat G."/>
            <person name="Salamov A."/>
            <person name="Samejima M."/>
            <person name="Schmutz J."/>
            <person name="Slot J.C."/>
            <person name="St John F."/>
            <person name="Stenlid J."/>
            <person name="Sun H."/>
            <person name="Sun S."/>
            <person name="Syed K."/>
            <person name="Tsang A."/>
            <person name="Wiebenga A."/>
            <person name="Young D."/>
            <person name="Pisabarro A."/>
            <person name="Eastwood D.C."/>
            <person name="Martin F."/>
            <person name="Cullen D."/>
            <person name="Grigoriev I.V."/>
            <person name="Hibbett D.S."/>
        </authorList>
    </citation>
    <scope>NUCLEOTIDE SEQUENCE [LARGE SCALE GENOMIC DNA]</scope>
    <source>
        <strain evidence="3 4">ATCC 11539</strain>
    </source>
</reference>
<name>S7QLG9_GLOTA</name>
<accession>S7QLG9</accession>
<dbReference type="eggNOG" id="ENOG502QT17">
    <property type="taxonomic scope" value="Eukaryota"/>
</dbReference>
<dbReference type="EMBL" id="KB469296">
    <property type="protein sequence ID" value="EPQ60208.1"/>
    <property type="molecule type" value="Genomic_DNA"/>
</dbReference>
<dbReference type="OMA" id="IRSMAWE"/>
<dbReference type="Gene3D" id="2.30.40.10">
    <property type="entry name" value="Urease, subunit C, domain 1"/>
    <property type="match status" value="2"/>
</dbReference>
<dbReference type="PANTHER" id="PTHR43135:SF3">
    <property type="entry name" value="ALPHA-D-RIBOSE 1-METHYLPHOSPHONATE 5-TRIPHOSPHATE DIPHOSPHATASE"/>
    <property type="match status" value="1"/>
</dbReference>
<dbReference type="KEGG" id="gtr:GLOTRDRAFT_89788"/>
<organism evidence="3 4">
    <name type="scientific">Gloeophyllum trabeum (strain ATCC 11539 / FP-39264 / Madison 617)</name>
    <name type="common">Brown rot fungus</name>
    <dbReference type="NCBI Taxonomy" id="670483"/>
    <lineage>
        <taxon>Eukaryota</taxon>
        <taxon>Fungi</taxon>
        <taxon>Dikarya</taxon>
        <taxon>Basidiomycota</taxon>
        <taxon>Agaricomycotina</taxon>
        <taxon>Agaricomycetes</taxon>
        <taxon>Gloeophyllales</taxon>
        <taxon>Gloeophyllaceae</taxon>
        <taxon>Gloeophyllum</taxon>
    </lineage>
</organism>
<dbReference type="RefSeq" id="XP_007860669.1">
    <property type="nucleotide sequence ID" value="XM_007862478.1"/>
</dbReference>
<keyword evidence="4" id="KW-1185">Reference proteome</keyword>
<dbReference type="GO" id="GO:0016810">
    <property type="term" value="F:hydrolase activity, acting on carbon-nitrogen (but not peptide) bonds"/>
    <property type="evidence" value="ECO:0007669"/>
    <property type="project" value="InterPro"/>
</dbReference>